<evidence type="ECO:0000259" key="9">
    <source>
        <dbReference type="PROSITE" id="PS50929"/>
    </source>
</evidence>
<proteinExistence type="predicted"/>
<dbReference type="PANTHER" id="PTHR24221:SF654">
    <property type="entry name" value="ATP-BINDING CASSETTE SUB-FAMILY B MEMBER 6"/>
    <property type="match status" value="1"/>
</dbReference>
<dbReference type="InterPro" id="IPR039421">
    <property type="entry name" value="Type_1_exporter"/>
</dbReference>
<accession>A0A8J7DIE8</accession>
<evidence type="ECO:0000256" key="6">
    <source>
        <dbReference type="ARBA" id="ARBA00023136"/>
    </source>
</evidence>
<feature type="transmembrane region" description="Helical" evidence="7">
    <location>
        <begin position="231"/>
        <end position="254"/>
    </location>
</feature>
<dbReference type="GO" id="GO:0015833">
    <property type="term" value="P:peptide transport"/>
    <property type="evidence" value="ECO:0007669"/>
    <property type="project" value="InterPro"/>
</dbReference>
<dbReference type="GO" id="GO:1904680">
    <property type="term" value="F:peptide transmembrane transporter activity"/>
    <property type="evidence" value="ECO:0007669"/>
    <property type="project" value="InterPro"/>
</dbReference>
<evidence type="ECO:0000256" key="2">
    <source>
        <dbReference type="ARBA" id="ARBA00022692"/>
    </source>
</evidence>
<dbReference type="PANTHER" id="PTHR24221">
    <property type="entry name" value="ATP-BINDING CASSETTE SUB-FAMILY B"/>
    <property type="match status" value="1"/>
</dbReference>
<comment type="subcellular location">
    <subcellularLocation>
        <location evidence="1">Cell membrane</location>
        <topology evidence="1">Multi-pass membrane protein</topology>
    </subcellularLocation>
</comment>
<dbReference type="Pfam" id="PF00005">
    <property type="entry name" value="ABC_tran"/>
    <property type="match status" value="1"/>
</dbReference>
<sequence>MKLIRLLLKTSWKNLTLAMLTGLISGVSNAGLIALINISLTNPEVPKSVLASSFVGLCLLILLTNAPSQILLSMLAQHVIFDLRMQLTRRILAAPLRQLEELGSPTLLASLTEDVEVISKASLSLSILCLNIAMLLGCMLYLSWLSVKVFLLLVVYIFLGFSFFGFLMGKGRRLFELARKQQDRLLAHFQTTTEGIKELKLHHQRRQAFVREDVEATAAASRRYQVAAMTMFGIVGGSAILVLFIPIGLLLFVLPLVSDISMSIVSGFVLTIVFMLMPLQMISAMLPELMRANVAVNKIESLGLSLAAQTTELDISLSSYFKLQQQKLELIEVTHAYQREGEVSQFILGPINLIFSPGELVFIVGGNGSGKSTLVKLIAGLYIPESGTIRLGRETITEANREWYRQHFSVVFSDFYLFDRLLGFERDRIDKQTQHYLKQLQLDKKVQVKDGHFSSTALSQGQRKRLALLTAYLEDRPIYVFDEWASDQDPMFKQIFYTQLVSELKQRGKTVLVISHDDHYFYLADRIIKLDSGKVEYDQHPLSLAL</sequence>
<name>A0A8J7DIE8_DESMC</name>
<evidence type="ECO:0000256" key="5">
    <source>
        <dbReference type="ARBA" id="ARBA00022989"/>
    </source>
</evidence>
<dbReference type="SMART" id="SM00382">
    <property type="entry name" value="AAA"/>
    <property type="match status" value="1"/>
</dbReference>
<evidence type="ECO:0000256" key="3">
    <source>
        <dbReference type="ARBA" id="ARBA00022741"/>
    </source>
</evidence>
<dbReference type="CDD" id="cd03228">
    <property type="entry name" value="ABCC_MRP_Like"/>
    <property type="match status" value="1"/>
</dbReference>
<feature type="domain" description="ABC transporter" evidence="8">
    <location>
        <begin position="328"/>
        <end position="546"/>
    </location>
</feature>
<dbReference type="Proteomes" id="UP000622533">
    <property type="component" value="Unassembled WGS sequence"/>
</dbReference>
<reference evidence="10" key="1">
    <citation type="submission" date="2020-10" db="EMBL/GenBank/DDBJ databases">
        <authorList>
            <person name="Castelo-Branco R."/>
            <person name="Eusebio N."/>
            <person name="Adriana R."/>
            <person name="Vieira A."/>
            <person name="Brugerolle De Fraissinette N."/>
            <person name="Rezende De Castro R."/>
            <person name="Schneider M.P."/>
            <person name="Vasconcelos V."/>
            <person name="Leao P.N."/>
        </authorList>
    </citation>
    <scope>NUCLEOTIDE SEQUENCE</scope>
    <source>
        <strain evidence="10">LEGE 12446</strain>
    </source>
</reference>
<feature type="transmembrane region" description="Helical" evidence="7">
    <location>
        <begin position="260"/>
        <end position="282"/>
    </location>
</feature>
<dbReference type="Gene3D" id="1.20.1560.10">
    <property type="entry name" value="ABC transporter type 1, transmembrane domain"/>
    <property type="match status" value="1"/>
</dbReference>
<evidence type="ECO:0000313" key="10">
    <source>
        <dbReference type="EMBL" id="MBE9025709.1"/>
    </source>
</evidence>
<protein>
    <submittedName>
        <fullName evidence="10">Cyclic peptide export ABC transporter</fullName>
    </submittedName>
</protein>
<dbReference type="PROSITE" id="PS50893">
    <property type="entry name" value="ABC_TRANSPORTER_2"/>
    <property type="match status" value="1"/>
</dbReference>
<comment type="caution">
    <text evidence="10">The sequence shown here is derived from an EMBL/GenBank/DDBJ whole genome shotgun (WGS) entry which is preliminary data.</text>
</comment>
<evidence type="ECO:0000256" key="4">
    <source>
        <dbReference type="ARBA" id="ARBA00022840"/>
    </source>
</evidence>
<keyword evidence="4" id="KW-0067">ATP-binding</keyword>
<dbReference type="GO" id="GO:0016887">
    <property type="term" value="F:ATP hydrolysis activity"/>
    <property type="evidence" value="ECO:0007669"/>
    <property type="project" value="InterPro"/>
</dbReference>
<dbReference type="GO" id="GO:0140359">
    <property type="term" value="F:ABC-type transporter activity"/>
    <property type="evidence" value="ECO:0007669"/>
    <property type="project" value="InterPro"/>
</dbReference>
<keyword evidence="11" id="KW-1185">Reference proteome</keyword>
<keyword evidence="6 7" id="KW-0472">Membrane</keyword>
<feature type="domain" description="ABC transmembrane type-1" evidence="9">
    <location>
        <begin position="17"/>
        <end position="291"/>
    </location>
</feature>
<feature type="transmembrane region" description="Helical" evidence="7">
    <location>
        <begin position="123"/>
        <end position="144"/>
    </location>
</feature>
<feature type="transmembrane region" description="Helical" evidence="7">
    <location>
        <begin position="150"/>
        <end position="169"/>
    </location>
</feature>
<dbReference type="RefSeq" id="WP_193920953.1">
    <property type="nucleotide sequence ID" value="NZ_JADEXS020000001.1"/>
</dbReference>
<dbReference type="InterPro" id="IPR027417">
    <property type="entry name" value="P-loop_NTPase"/>
</dbReference>
<dbReference type="GO" id="GO:0005886">
    <property type="term" value="C:plasma membrane"/>
    <property type="evidence" value="ECO:0007669"/>
    <property type="project" value="UniProtKB-SubCell"/>
</dbReference>
<dbReference type="Pfam" id="PF00664">
    <property type="entry name" value="ABC_membrane"/>
    <property type="match status" value="1"/>
</dbReference>
<dbReference type="AlphaFoldDB" id="A0A8J7DIE8"/>
<dbReference type="InterPro" id="IPR003593">
    <property type="entry name" value="AAA+_ATPase"/>
</dbReference>
<dbReference type="GO" id="GO:0034040">
    <property type="term" value="F:ATPase-coupled lipid transmembrane transporter activity"/>
    <property type="evidence" value="ECO:0007669"/>
    <property type="project" value="TreeGrafter"/>
</dbReference>
<dbReference type="GO" id="GO:0005524">
    <property type="term" value="F:ATP binding"/>
    <property type="evidence" value="ECO:0007669"/>
    <property type="project" value="UniProtKB-KW"/>
</dbReference>
<organism evidence="10 11">
    <name type="scientific">Desmonostoc muscorum LEGE 12446</name>
    <dbReference type="NCBI Taxonomy" id="1828758"/>
    <lineage>
        <taxon>Bacteria</taxon>
        <taxon>Bacillati</taxon>
        <taxon>Cyanobacteriota</taxon>
        <taxon>Cyanophyceae</taxon>
        <taxon>Nostocales</taxon>
        <taxon>Nostocaceae</taxon>
        <taxon>Desmonostoc</taxon>
    </lineage>
</organism>
<feature type="transmembrane region" description="Helical" evidence="7">
    <location>
        <begin position="54"/>
        <end position="81"/>
    </location>
</feature>
<dbReference type="SUPFAM" id="SSF52540">
    <property type="entry name" value="P-loop containing nucleoside triphosphate hydrolases"/>
    <property type="match status" value="1"/>
</dbReference>
<dbReference type="InterPro" id="IPR003439">
    <property type="entry name" value="ABC_transporter-like_ATP-bd"/>
</dbReference>
<keyword evidence="3" id="KW-0547">Nucleotide-binding</keyword>
<evidence type="ECO:0000259" key="8">
    <source>
        <dbReference type="PROSITE" id="PS50893"/>
    </source>
</evidence>
<evidence type="ECO:0000313" key="11">
    <source>
        <dbReference type="Proteomes" id="UP000622533"/>
    </source>
</evidence>
<dbReference type="InterPro" id="IPR011527">
    <property type="entry name" value="ABC1_TM_dom"/>
</dbReference>
<dbReference type="EMBL" id="JADEXS010000465">
    <property type="protein sequence ID" value="MBE9025709.1"/>
    <property type="molecule type" value="Genomic_DNA"/>
</dbReference>
<keyword evidence="5 7" id="KW-1133">Transmembrane helix</keyword>
<keyword evidence="2 7" id="KW-0812">Transmembrane</keyword>
<gene>
    <name evidence="10" type="ORF">IQ276_25820</name>
</gene>
<dbReference type="PROSITE" id="PS00211">
    <property type="entry name" value="ABC_TRANSPORTER_1"/>
    <property type="match status" value="1"/>
</dbReference>
<dbReference type="NCBIfam" id="TIGR01194">
    <property type="entry name" value="cyc_pep_trnsptr"/>
    <property type="match status" value="1"/>
</dbReference>
<evidence type="ECO:0000256" key="7">
    <source>
        <dbReference type="SAM" id="Phobius"/>
    </source>
</evidence>
<evidence type="ECO:0000256" key="1">
    <source>
        <dbReference type="ARBA" id="ARBA00004651"/>
    </source>
</evidence>
<dbReference type="SUPFAM" id="SSF90123">
    <property type="entry name" value="ABC transporter transmembrane region"/>
    <property type="match status" value="1"/>
</dbReference>
<dbReference type="Gene3D" id="3.40.50.300">
    <property type="entry name" value="P-loop containing nucleotide triphosphate hydrolases"/>
    <property type="match status" value="1"/>
</dbReference>
<dbReference type="InterPro" id="IPR017871">
    <property type="entry name" value="ABC_transporter-like_CS"/>
</dbReference>
<dbReference type="InterPro" id="IPR005898">
    <property type="entry name" value="Cyc_pep_transpt_SyrD/YojI"/>
</dbReference>
<dbReference type="InterPro" id="IPR036640">
    <property type="entry name" value="ABC1_TM_sf"/>
</dbReference>
<dbReference type="PROSITE" id="PS50929">
    <property type="entry name" value="ABC_TM1F"/>
    <property type="match status" value="1"/>
</dbReference>